<gene>
    <name evidence="4" type="ORF">EDC90_100262</name>
</gene>
<comment type="caution">
    <text evidence="4">The sequence shown here is derived from an EMBL/GenBank/DDBJ whole genome shotgun (WGS) entry which is preliminary data.</text>
</comment>
<keyword evidence="1 2" id="KW-0732">Signal</keyword>
<feature type="chain" id="PRO_5020533737" evidence="2">
    <location>
        <begin position="25"/>
        <end position="261"/>
    </location>
</feature>
<feature type="domain" description="Solute-binding protein family 3/N-terminal" evidence="3">
    <location>
        <begin position="27"/>
        <end position="256"/>
    </location>
</feature>
<dbReference type="Pfam" id="PF00497">
    <property type="entry name" value="SBP_bac_3"/>
    <property type="match status" value="1"/>
</dbReference>
<evidence type="ECO:0000256" key="1">
    <source>
        <dbReference type="ARBA" id="ARBA00022729"/>
    </source>
</evidence>
<dbReference type="PANTHER" id="PTHR35936">
    <property type="entry name" value="MEMBRANE-BOUND LYTIC MUREIN TRANSGLYCOSYLASE F"/>
    <property type="match status" value="1"/>
</dbReference>
<accession>A0A4R3NYM2</accession>
<dbReference type="EMBL" id="SMAR01000002">
    <property type="protein sequence ID" value="TCT44513.1"/>
    <property type="molecule type" value="Genomic_DNA"/>
</dbReference>
<feature type="signal peptide" evidence="2">
    <location>
        <begin position="1"/>
        <end position="24"/>
    </location>
</feature>
<evidence type="ECO:0000259" key="3">
    <source>
        <dbReference type="SMART" id="SM00062"/>
    </source>
</evidence>
<reference evidence="4 5" key="1">
    <citation type="submission" date="2019-03" db="EMBL/GenBank/DDBJ databases">
        <title>Freshwater and sediment microbial communities from various areas in North America, analyzing microbe dynamics in response to fracking.</title>
        <authorList>
            <person name="Lamendella R."/>
        </authorList>
    </citation>
    <scope>NUCLEOTIDE SEQUENCE [LARGE SCALE GENOMIC DNA]</scope>
    <source>
        <strain evidence="4 5">175.2</strain>
    </source>
</reference>
<name>A0A4R3NYM2_9HYPH</name>
<organism evidence="4 5">
    <name type="scientific">Martelella mediterranea</name>
    <dbReference type="NCBI Taxonomy" id="293089"/>
    <lineage>
        <taxon>Bacteria</taxon>
        <taxon>Pseudomonadati</taxon>
        <taxon>Pseudomonadota</taxon>
        <taxon>Alphaproteobacteria</taxon>
        <taxon>Hyphomicrobiales</taxon>
        <taxon>Aurantimonadaceae</taxon>
        <taxon>Martelella</taxon>
    </lineage>
</organism>
<evidence type="ECO:0000256" key="2">
    <source>
        <dbReference type="SAM" id="SignalP"/>
    </source>
</evidence>
<dbReference type="RefSeq" id="WP_432419976.1">
    <property type="nucleotide sequence ID" value="NZ_SMAR01000002.1"/>
</dbReference>
<dbReference type="Proteomes" id="UP000295097">
    <property type="component" value="Unassembled WGS sequence"/>
</dbReference>
<dbReference type="SMART" id="SM00062">
    <property type="entry name" value="PBPb"/>
    <property type="match status" value="1"/>
</dbReference>
<dbReference type="AlphaFoldDB" id="A0A4R3NYM2"/>
<evidence type="ECO:0000313" key="4">
    <source>
        <dbReference type="EMBL" id="TCT44513.1"/>
    </source>
</evidence>
<sequence>MNKLKSAMLSMAAAAALFAGGAQAAETVKMGVAAEPYPPFTVPDAQGNWSGWEIDIAQAVCAAEDLDCVITPVAWDGIIPALTSGKIDMIVASLSITDAREKIIDFSDKYYTSPTVVIEAKGAGIDAVTNEALDGMLLGVQGASIHEKYARKHFPDATIKIYATQDEANQDLYAGRLDAVQADGLALDDFLKSEDGIACCELVGNVEPDPSVISADVGFGIRQDDTALKDKLNAGIAAILENGTYEKISDEYFDFDIYGGN</sequence>
<dbReference type="PANTHER" id="PTHR35936:SF17">
    <property type="entry name" value="ARGININE-BINDING EXTRACELLULAR PROTEIN ARTP"/>
    <property type="match status" value="1"/>
</dbReference>
<proteinExistence type="predicted"/>
<dbReference type="InterPro" id="IPR001638">
    <property type="entry name" value="Solute-binding_3/MltF_N"/>
</dbReference>
<protein>
    <submittedName>
        <fullName evidence="4">Amino acid ABC transporter substrate-binding protein (PAAT family)</fullName>
    </submittedName>
</protein>
<dbReference type="SUPFAM" id="SSF53850">
    <property type="entry name" value="Periplasmic binding protein-like II"/>
    <property type="match status" value="1"/>
</dbReference>
<dbReference type="Gene3D" id="3.40.190.10">
    <property type="entry name" value="Periplasmic binding protein-like II"/>
    <property type="match status" value="2"/>
</dbReference>
<evidence type="ECO:0000313" key="5">
    <source>
        <dbReference type="Proteomes" id="UP000295097"/>
    </source>
</evidence>
<keyword evidence="5" id="KW-1185">Reference proteome</keyword>